<name>A0A1Y6BZ57_9PROT</name>
<dbReference type="Proteomes" id="UP000192917">
    <property type="component" value="Unassembled WGS sequence"/>
</dbReference>
<keyword evidence="4" id="KW-1185">Reference proteome</keyword>
<evidence type="ECO:0000313" key="3">
    <source>
        <dbReference type="EMBL" id="SMF32928.1"/>
    </source>
</evidence>
<feature type="compositionally biased region" description="Low complexity" evidence="1">
    <location>
        <begin position="331"/>
        <end position="348"/>
    </location>
</feature>
<accession>A0A1Y6BZ57</accession>
<feature type="compositionally biased region" description="Pro residues" evidence="1">
    <location>
        <begin position="312"/>
        <end position="325"/>
    </location>
</feature>
<dbReference type="STRING" id="560819.SAMN05428998_11180"/>
<evidence type="ECO:0000256" key="1">
    <source>
        <dbReference type="SAM" id="MobiDB-lite"/>
    </source>
</evidence>
<reference evidence="3 4" key="1">
    <citation type="submission" date="2017-04" db="EMBL/GenBank/DDBJ databases">
        <authorList>
            <person name="Afonso C.L."/>
            <person name="Miller P.J."/>
            <person name="Scott M.A."/>
            <person name="Spackman E."/>
            <person name="Goraichik I."/>
            <person name="Dimitrov K.M."/>
            <person name="Suarez D.L."/>
            <person name="Swayne D.E."/>
        </authorList>
    </citation>
    <scope>NUCLEOTIDE SEQUENCE [LARGE SCALE GENOMIC DNA]</scope>
    <source>
        <strain evidence="3 4">USBA 355</strain>
    </source>
</reference>
<proteinExistence type="predicted"/>
<evidence type="ECO:0000256" key="2">
    <source>
        <dbReference type="SAM" id="Phobius"/>
    </source>
</evidence>
<organism evidence="3 4">
    <name type="scientific">Tistlia consotensis USBA 355</name>
    <dbReference type="NCBI Taxonomy" id="560819"/>
    <lineage>
        <taxon>Bacteria</taxon>
        <taxon>Pseudomonadati</taxon>
        <taxon>Pseudomonadota</taxon>
        <taxon>Alphaproteobacteria</taxon>
        <taxon>Rhodospirillales</taxon>
        <taxon>Rhodovibrionaceae</taxon>
        <taxon>Tistlia</taxon>
    </lineage>
</organism>
<dbReference type="RefSeq" id="WP_085123458.1">
    <property type="nucleotide sequence ID" value="NZ_FWZX01000011.1"/>
</dbReference>
<feature type="compositionally biased region" description="Basic and acidic residues" evidence="1">
    <location>
        <begin position="192"/>
        <end position="205"/>
    </location>
</feature>
<keyword evidence="2" id="KW-1133">Transmembrane helix</keyword>
<feature type="region of interest" description="Disordered" evidence="1">
    <location>
        <begin position="299"/>
        <end position="363"/>
    </location>
</feature>
<gene>
    <name evidence="3" type="ORF">SAMN05428998_11180</name>
</gene>
<feature type="region of interest" description="Disordered" evidence="1">
    <location>
        <begin position="187"/>
        <end position="241"/>
    </location>
</feature>
<sequence length="484" mass="49507">MTPVRRGLTRPSRAGGDGSALTVALVGSLAIHLAVFAALLRFAPDRPAPEPPAVVVELAMLAPSEPATGVAGQTAEAEAPEVLQPADAPAAAVSPAADAPADAAVPVPADQPAEAVAGEPAAAPEVAAEVAASIGPPPDVTPDTPIEALEMPSTAPEAPVVAEPAEPARIVAGETSVEAPEVPLPEALAAAEPDRVEESRPEPTARGESAPLPAVEPVEALAPSAEARVSEPVTPAETPSEVAVAVAGSVGPPPAVSSDTPAEAAEAPLTVTEALAAVEPEAIEDSRPGEVVAAAPDAAVPAQELARAERPAPAPPKPSDLPEPPARSVLAEAAATDQPPPAAATARPAAKRAPRGATAPDSPESLLARLDALRDESLQAEEHPELWAVIRAVRRQIARCWTVGSESASRRFRVDIDVAFDTKGQLLKALIKQPGRMVSDAGFKDFALAARQALTDCSPFDLPRESYDLWQHFTMRFVPVRRAS</sequence>
<dbReference type="AlphaFoldDB" id="A0A1Y6BZ57"/>
<keyword evidence="2" id="KW-0812">Transmembrane</keyword>
<keyword evidence="2" id="KW-0472">Membrane</keyword>
<evidence type="ECO:0000313" key="4">
    <source>
        <dbReference type="Proteomes" id="UP000192917"/>
    </source>
</evidence>
<dbReference type="EMBL" id="FWZX01000011">
    <property type="protein sequence ID" value="SMF32928.1"/>
    <property type="molecule type" value="Genomic_DNA"/>
</dbReference>
<evidence type="ECO:0008006" key="5">
    <source>
        <dbReference type="Google" id="ProtNLM"/>
    </source>
</evidence>
<protein>
    <recommendedName>
        <fullName evidence="5">Cell division and transport-associated protein TolA</fullName>
    </recommendedName>
</protein>
<feature type="transmembrane region" description="Helical" evidence="2">
    <location>
        <begin position="21"/>
        <end position="43"/>
    </location>
</feature>
<dbReference type="Gene3D" id="3.30.1150.10">
    <property type="match status" value="1"/>
</dbReference>